<dbReference type="InterPro" id="IPR036259">
    <property type="entry name" value="MFS_trans_sf"/>
</dbReference>
<feature type="transmembrane region" description="Helical" evidence="7">
    <location>
        <begin position="256"/>
        <end position="278"/>
    </location>
</feature>
<dbReference type="GO" id="GO:0022857">
    <property type="term" value="F:transmembrane transporter activity"/>
    <property type="evidence" value="ECO:0007669"/>
    <property type="project" value="InterPro"/>
</dbReference>
<name>A0A7R8ZGT7_9CRUS</name>
<dbReference type="InterPro" id="IPR020846">
    <property type="entry name" value="MFS_dom"/>
</dbReference>
<evidence type="ECO:0000256" key="5">
    <source>
        <dbReference type="ARBA" id="ARBA00023136"/>
    </source>
</evidence>
<feature type="transmembrane region" description="Helical" evidence="7">
    <location>
        <begin position="183"/>
        <end position="204"/>
    </location>
</feature>
<feature type="transmembrane region" description="Helical" evidence="7">
    <location>
        <begin position="20"/>
        <end position="41"/>
    </location>
</feature>
<feature type="transmembrane region" description="Helical" evidence="7">
    <location>
        <begin position="315"/>
        <end position="334"/>
    </location>
</feature>
<protein>
    <submittedName>
        <fullName evidence="8">Uncharacterized protein</fullName>
    </submittedName>
</protein>
<feature type="transmembrane region" description="Helical" evidence="7">
    <location>
        <begin position="76"/>
        <end position="94"/>
    </location>
</feature>
<feature type="transmembrane region" description="Helical" evidence="7">
    <location>
        <begin position="142"/>
        <end position="162"/>
    </location>
</feature>
<gene>
    <name evidence="8" type="ORF">CTOB1V02_LOCUS1109</name>
</gene>
<keyword evidence="3 7" id="KW-0812">Transmembrane</keyword>
<evidence type="ECO:0000256" key="3">
    <source>
        <dbReference type="ARBA" id="ARBA00022692"/>
    </source>
</evidence>
<feature type="transmembrane region" description="Helical" evidence="7">
    <location>
        <begin position="48"/>
        <end position="70"/>
    </location>
</feature>
<keyword evidence="4 7" id="KW-1133">Transmembrane helix</keyword>
<feature type="transmembrane region" description="Helical" evidence="7">
    <location>
        <begin position="115"/>
        <end position="136"/>
    </location>
</feature>
<organism evidence="8">
    <name type="scientific">Cyprideis torosa</name>
    <dbReference type="NCBI Taxonomy" id="163714"/>
    <lineage>
        <taxon>Eukaryota</taxon>
        <taxon>Metazoa</taxon>
        <taxon>Ecdysozoa</taxon>
        <taxon>Arthropoda</taxon>
        <taxon>Crustacea</taxon>
        <taxon>Oligostraca</taxon>
        <taxon>Ostracoda</taxon>
        <taxon>Podocopa</taxon>
        <taxon>Podocopida</taxon>
        <taxon>Cytherocopina</taxon>
        <taxon>Cytheroidea</taxon>
        <taxon>Cytherideidae</taxon>
        <taxon>Cyprideis</taxon>
    </lineage>
</organism>
<dbReference type="SUPFAM" id="SSF103473">
    <property type="entry name" value="MFS general substrate transporter"/>
    <property type="match status" value="1"/>
</dbReference>
<evidence type="ECO:0000256" key="2">
    <source>
        <dbReference type="ARBA" id="ARBA00022448"/>
    </source>
</evidence>
<reference evidence="8" key="1">
    <citation type="submission" date="2020-11" db="EMBL/GenBank/DDBJ databases">
        <authorList>
            <person name="Tran Van P."/>
        </authorList>
    </citation>
    <scope>NUCLEOTIDE SEQUENCE</scope>
</reference>
<dbReference type="InterPro" id="IPR050930">
    <property type="entry name" value="MFS_Vesicular_Transporter"/>
</dbReference>
<proteinExistence type="predicted"/>
<feature type="transmembrane region" description="Helical" evidence="7">
    <location>
        <begin position="224"/>
        <end position="244"/>
    </location>
</feature>
<evidence type="ECO:0000256" key="4">
    <source>
        <dbReference type="ARBA" id="ARBA00022989"/>
    </source>
</evidence>
<accession>A0A7R8ZGT7</accession>
<dbReference type="AlphaFoldDB" id="A0A7R8ZGT7"/>
<keyword evidence="2" id="KW-0813">Transport</keyword>
<keyword evidence="5 7" id="KW-0472">Membrane</keyword>
<sequence length="418" mass="44392">MAPFFPHEAAKKGVSETVTGLVFSAYALMGFLMGPTFGKLIPAFGPKFTLLAGTFLTGVSCVIFGTLGMIENTMVFVALCFVMRIMEGVGYAAYNTAVFSITAHMFPNNVGVAMGLLELFVGIGLTVGPALGAFLYEVGGYGLPFYALGGFMIMTIPINSMILRSDEEFLKDQLPESRAIGPLLCHGPSVLICGIITVIAMNITSLSPTLQPHVAEIGLKVSTAGLLFVLNLGCYTLMSPIAGWISDRFPFRRRTLIAFGIMMSGISFCFLGPVAFLPFLENSLLTNVIGLLINGFGNSLSLVPTFQAIHDAALNVGYAEGIGTLSVVSGMWSGMASLGEVLGPAASSSLYAHYGMPVVGLAFFGLCMVASTLLATVDCVSNWRRQQPQITPKDDEMLNLNVDPIPNQPSNESNDHGC</sequence>
<dbReference type="Pfam" id="PF07690">
    <property type="entry name" value="MFS_1"/>
    <property type="match status" value="2"/>
</dbReference>
<dbReference type="EMBL" id="OB660152">
    <property type="protein sequence ID" value="CAD7223115.1"/>
    <property type="molecule type" value="Genomic_DNA"/>
</dbReference>
<evidence type="ECO:0000256" key="6">
    <source>
        <dbReference type="SAM" id="MobiDB-lite"/>
    </source>
</evidence>
<evidence type="ECO:0000256" key="7">
    <source>
        <dbReference type="SAM" id="Phobius"/>
    </source>
</evidence>
<comment type="subcellular location">
    <subcellularLocation>
        <location evidence="1">Membrane</location>
        <topology evidence="1">Multi-pass membrane protein</topology>
    </subcellularLocation>
</comment>
<feature type="region of interest" description="Disordered" evidence="6">
    <location>
        <begin position="390"/>
        <end position="418"/>
    </location>
</feature>
<evidence type="ECO:0000313" key="8">
    <source>
        <dbReference type="EMBL" id="CAD7223115.1"/>
    </source>
</evidence>
<dbReference type="PANTHER" id="PTHR23506:SF28">
    <property type="entry name" value="MFS-TYPE TRANSPORTER SLC18B1-LIKE PROTEIN"/>
    <property type="match status" value="1"/>
</dbReference>
<evidence type="ECO:0000256" key="1">
    <source>
        <dbReference type="ARBA" id="ARBA00004141"/>
    </source>
</evidence>
<dbReference type="PROSITE" id="PS50850">
    <property type="entry name" value="MFS"/>
    <property type="match status" value="1"/>
</dbReference>
<dbReference type="InterPro" id="IPR011701">
    <property type="entry name" value="MFS"/>
</dbReference>
<dbReference type="PANTHER" id="PTHR23506">
    <property type="entry name" value="GH10249P"/>
    <property type="match status" value="1"/>
</dbReference>
<feature type="transmembrane region" description="Helical" evidence="7">
    <location>
        <begin position="354"/>
        <end position="377"/>
    </location>
</feature>
<dbReference type="GO" id="GO:0016020">
    <property type="term" value="C:membrane"/>
    <property type="evidence" value="ECO:0007669"/>
    <property type="project" value="UniProtKB-SubCell"/>
</dbReference>
<dbReference type="Gene3D" id="1.20.1250.20">
    <property type="entry name" value="MFS general substrate transporter like domains"/>
    <property type="match status" value="2"/>
</dbReference>
<feature type="transmembrane region" description="Helical" evidence="7">
    <location>
        <begin position="284"/>
        <end position="303"/>
    </location>
</feature>
<dbReference type="OrthoDB" id="446368at2759"/>